<evidence type="ECO:0000256" key="9">
    <source>
        <dbReference type="SAM" id="SignalP"/>
    </source>
</evidence>
<feature type="signal peptide" evidence="9">
    <location>
        <begin position="1"/>
        <end position="41"/>
    </location>
</feature>
<dbReference type="GO" id="GO:0004180">
    <property type="term" value="F:carboxypeptidase activity"/>
    <property type="evidence" value="ECO:0007669"/>
    <property type="project" value="UniProtKB-KW"/>
</dbReference>
<gene>
    <name evidence="11" type="ORF">ACG5V6_27465</name>
</gene>
<evidence type="ECO:0000259" key="10">
    <source>
        <dbReference type="Pfam" id="PF00768"/>
    </source>
</evidence>
<evidence type="ECO:0000256" key="2">
    <source>
        <dbReference type="ARBA" id="ARBA00022729"/>
    </source>
</evidence>
<feature type="chain" id="PRO_5045655967" evidence="9">
    <location>
        <begin position="42"/>
        <end position="530"/>
    </location>
</feature>
<dbReference type="InterPro" id="IPR018044">
    <property type="entry name" value="Peptidase_S11"/>
</dbReference>
<evidence type="ECO:0000256" key="1">
    <source>
        <dbReference type="ARBA" id="ARBA00007164"/>
    </source>
</evidence>
<keyword evidence="12" id="KW-1185">Reference proteome</keyword>
<feature type="compositionally biased region" description="Gly residues" evidence="8">
    <location>
        <begin position="471"/>
        <end position="483"/>
    </location>
</feature>
<name>A0ABW7I2Y0_9ACTN</name>
<accession>A0ABW7I2Y0</accession>
<keyword evidence="4" id="KW-0133">Cell shape</keyword>
<keyword evidence="5" id="KW-0573">Peptidoglycan synthesis</keyword>
<proteinExistence type="inferred from homology"/>
<organism evidence="11 12">
    <name type="scientific">Streptomyces chitinivorans</name>
    <dbReference type="NCBI Taxonomy" id="1257027"/>
    <lineage>
        <taxon>Bacteria</taxon>
        <taxon>Bacillati</taxon>
        <taxon>Actinomycetota</taxon>
        <taxon>Actinomycetes</taxon>
        <taxon>Kitasatosporales</taxon>
        <taxon>Streptomycetaceae</taxon>
        <taxon>Streptomyces</taxon>
    </lineage>
</organism>
<comment type="caution">
    <text evidence="11">The sequence shown here is derived from an EMBL/GenBank/DDBJ whole genome shotgun (WGS) entry which is preliminary data.</text>
</comment>
<keyword evidence="2 9" id="KW-0732">Signal</keyword>
<reference evidence="11 12" key="1">
    <citation type="submission" date="2024-10" db="EMBL/GenBank/DDBJ databases">
        <authorList>
            <person name="Cho J.-C."/>
        </authorList>
    </citation>
    <scope>NUCLEOTIDE SEQUENCE [LARGE SCALE GENOMIC DNA]</scope>
    <source>
        <strain evidence="11 12">KCTC29696</strain>
    </source>
</reference>
<keyword evidence="3" id="KW-0378">Hydrolase</keyword>
<feature type="compositionally biased region" description="Low complexity" evidence="8">
    <location>
        <begin position="427"/>
        <end position="443"/>
    </location>
</feature>
<keyword evidence="6" id="KW-0961">Cell wall biogenesis/degradation</keyword>
<keyword evidence="11" id="KW-0121">Carboxypeptidase</keyword>
<comment type="similarity">
    <text evidence="1 7">Belongs to the peptidase S11 family.</text>
</comment>
<feature type="region of interest" description="Disordered" evidence="8">
    <location>
        <begin position="346"/>
        <end position="398"/>
    </location>
</feature>
<dbReference type="Gene3D" id="3.40.710.10">
    <property type="entry name" value="DD-peptidase/beta-lactamase superfamily"/>
    <property type="match status" value="1"/>
</dbReference>
<dbReference type="Pfam" id="PF00768">
    <property type="entry name" value="Peptidase_S11"/>
    <property type="match status" value="1"/>
</dbReference>
<dbReference type="EMBL" id="JBIHMK010000186">
    <property type="protein sequence ID" value="MFH0251935.1"/>
    <property type="molecule type" value="Genomic_DNA"/>
</dbReference>
<evidence type="ECO:0000256" key="5">
    <source>
        <dbReference type="ARBA" id="ARBA00022984"/>
    </source>
</evidence>
<dbReference type="PANTHER" id="PTHR21581:SF33">
    <property type="entry name" value="D-ALANYL-D-ALANINE CARBOXYPEPTIDASE DACB"/>
    <property type="match status" value="1"/>
</dbReference>
<evidence type="ECO:0000256" key="6">
    <source>
        <dbReference type="ARBA" id="ARBA00023316"/>
    </source>
</evidence>
<evidence type="ECO:0000256" key="4">
    <source>
        <dbReference type="ARBA" id="ARBA00022960"/>
    </source>
</evidence>
<evidence type="ECO:0000256" key="7">
    <source>
        <dbReference type="RuleBase" id="RU004016"/>
    </source>
</evidence>
<feature type="region of interest" description="Disordered" evidence="8">
    <location>
        <begin position="426"/>
        <end position="530"/>
    </location>
</feature>
<sequence>MSKTHRVIVRARRVRSARGLAAATALLLPCLLAGAPAAAHAVSDKPREPSPPARMSAVGGERLGLPGVQIEPRAGAGTPELPDSITSRAWIVADAETGDVLAAKNAHWPLAPASTIKMLFADTLLPKFDKDRVHRVSREELLRVGPGSSMVGLKEGLTYTVDDLWKGVFLRSGNDAVHALAELNGGVDKTVREMNEHARRLGATDTHVVSPDGYDAEGHVSSAYDLTLFARSGMRKPDFREYAATVRARFPGDVEKGKDGKKKRGTFEIQNTNRLLTGAPGLEPYEGIAGVKNGYTTNAGSTFTGVAQRGDRVLLVTAMHPEGGGLSVYEETADLLDWGFEAAGKTEPVGELVPPEGAANGLGKNTDDRPGNQAGGAGERPAGPTTPTASRTHEPSDGAGTALMIVASLLVALGAGAYGVHRRWPLPGTAGTPRPGRGPQGPAVLGSPGNPGALERIVTRPPAPGRPEGAEGAGEAAGGGKGRAGSPKGVKGPEEVPKEAGNSGEGPAAGPAHPGSPETPAPPAKDAGTP</sequence>
<evidence type="ECO:0000256" key="3">
    <source>
        <dbReference type="ARBA" id="ARBA00022801"/>
    </source>
</evidence>
<dbReference type="RefSeq" id="WP_394631401.1">
    <property type="nucleotide sequence ID" value="NZ_BAABEN010000003.1"/>
</dbReference>
<keyword evidence="11" id="KW-0645">Protease</keyword>
<feature type="compositionally biased region" description="Low complexity" evidence="8">
    <location>
        <begin position="505"/>
        <end position="516"/>
    </location>
</feature>
<dbReference type="Proteomes" id="UP001607069">
    <property type="component" value="Unassembled WGS sequence"/>
</dbReference>
<dbReference type="PANTHER" id="PTHR21581">
    <property type="entry name" value="D-ALANYL-D-ALANINE CARBOXYPEPTIDASE"/>
    <property type="match status" value="1"/>
</dbReference>
<evidence type="ECO:0000313" key="12">
    <source>
        <dbReference type="Proteomes" id="UP001607069"/>
    </source>
</evidence>
<dbReference type="InterPro" id="IPR001967">
    <property type="entry name" value="Peptidase_S11_N"/>
</dbReference>
<evidence type="ECO:0000256" key="8">
    <source>
        <dbReference type="SAM" id="MobiDB-lite"/>
    </source>
</evidence>
<protein>
    <submittedName>
        <fullName evidence="11">D-alanyl-D-alanine carboxypeptidase</fullName>
    </submittedName>
</protein>
<dbReference type="SUPFAM" id="SSF56601">
    <property type="entry name" value="beta-lactamase/transpeptidase-like"/>
    <property type="match status" value="1"/>
</dbReference>
<evidence type="ECO:0000313" key="11">
    <source>
        <dbReference type="EMBL" id="MFH0251935.1"/>
    </source>
</evidence>
<dbReference type="InterPro" id="IPR012338">
    <property type="entry name" value="Beta-lactam/transpept-like"/>
</dbReference>
<feature type="domain" description="Peptidase S11 D-alanyl-D-alanine carboxypeptidase A N-terminal" evidence="10">
    <location>
        <begin position="82"/>
        <end position="316"/>
    </location>
</feature>
<dbReference type="PRINTS" id="PR00725">
    <property type="entry name" value="DADACBPTASE1"/>
</dbReference>